<protein>
    <submittedName>
        <fullName evidence="3">Mannose or cellobiose epimerase, N-acyl-D-glucosamine 2-epimerase family</fullName>
    </submittedName>
</protein>
<organism evidence="3 4">
    <name type="scientific">Salipiger marinus</name>
    <dbReference type="NCBI Taxonomy" id="555512"/>
    <lineage>
        <taxon>Bacteria</taxon>
        <taxon>Pseudomonadati</taxon>
        <taxon>Pseudomonadota</taxon>
        <taxon>Alphaproteobacteria</taxon>
        <taxon>Rhodobacterales</taxon>
        <taxon>Roseobacteraceae</taxon>
        <taxon>Salipiger</taxon>
    </lineage>
</organism>
<dbReference type="RefSeq" id="WP_089851834.1">
    <property type="nucleotide sequence ID" value="NZ_FNEJ01000033.1"/>
</dbReference>
<name>A0A1G8TV04_9RHOB</name>
<evidence type="ECO:0000256" key="1">
    <source>
        <dbReference type="ARBA" id="ARBA00008558"/>
    </source>
</evidence>
<dbReference type="InterPro" id="IPR008928">
    <property type="entry name" value="6-hairpin_glycosidase_sf"/>
</dbReference>
<evidence type="ECO:0000313" key="4">
    <source>
        <dbReference type="Proteomes" id="UP000199093"/>
    </source>
</evidence>
<dbReference type="OrthoDB" id="9806359at2"/>
<comment type="similarity">
    <text evidence="1">Belongs to the N-acylglucosamine 2-epimerase family.</text>
</comment>
<proteinExistence type="inferred from homology"/>
<dbReference type="GO" id="GO:0016853">
    <property type="term" value="F:isomerase activity"/>
    <property type="evidence" value="ECO:0007669"/>
    <property type="project" value="UniProtKB-KW"/>
</dbReference>
<keyword evidence="2" id="KW-0413">Isomerase</keyword>
<gene>
    <name evidence="3" type="ORF">SAMN04487993_10333</name>
</gene>
<dbReference type="InterPro" id="IPR010819">
    <property type="entry name" value="AGE/CE"/>
</dbReference>
<accession>A0A1G8TV04</accession>
<dbReference type="GO" id="GO:0005975">
    <property type="term" value="P:carbohydrate metabolic process"/>
    <property type="evidence" value="ECO:0007669"/>
    <property type="project" value="InterPro"/>
</dbReference>
<sequence length="415" mass="45930">MTSALSLGPDETGTPWLGDPQHRSFLRADALRQLLFFRPSLRVDGGFDLLDHDGSPLPDAPQELHTTTRMVHSYAIGKAAGAAGCDAMIDAGLTFLREQHHDPRHGGYVWSVPRGDQAGDDRKLAYGHVFVLLAAASAQKIGHPDAPALLRDASAVLDQRFWEEGPGLFADEFTRDWQPFSDYRGMNANMHGVEALLTAYEATGEEIYLTRAGRILEFFLSRMAPARDWRIPEHYTADWQVDPAYQGDPMFRPAGTTPGHSLEFARLVLQHWDLAGRPDSGAPDRAARLVDRALADAWLPEGGLAYTLDDSGAVAVRNRYWWPVTEAIGALAALQKIAPSDAREGWYRRLWRFADAHLVDHAKGGWIPELDADGQPAATQFQGKPDLYHALQATLFPLDRGLSRHEPRLADPLPI</sequence>
<dbReference type="EMBL" id="FNEJ01000033">
    <property type="protein sequence ID" value="SDJ45342.1"/>
    <property type="molecule type" value="Genomic_DNA"/>
</dbReference>
<dbReference type="Proteomes" id="UP000199093">
    <property type="component" value="Unassembled WGS sequence"/>
</dbReference>
<evidence type="ECO:0000313" key="3">
    <source>
        <dbReference type="EMBL" id="SDJ45342.1"/>
    </source>
</evidence>
<reference evidence="3 4" key="1">
    <citation type="submission" date="2016-10" db="EMBL/GenBank/DDBJ databases">
        <authorList>
            <person name="de Groot N.N."/>
        </authorList>
    </citation>
    <scope>NUCLEOTIDE SEQUENCE [LARGE SCALE GENOMIC DNA]</scope>
    <source>
        <strain evidence="3 4">DSM 26424</strain>
    </source>
</reference>
<dbReference type="AlphaFoldDB" id="A0A1G8TV04"/>
<dbReference type="PANTHER" id="PTHR15108">
    <property type="entry name" value="N-ACYLGLUCOSAMINE-2-EPIMERASE"/>
    <property type="match status" value="1"/>
</dbReference>
<evidence type="ECO:0000256" key="2">
    <source>
        <dbReference type="ARBA" id="ARBA00023235"/>
    </source>
</evidence>
<dbReference type="Pfam" id="PF07221">
    <property type="entry name" value="GlcNAc_2-epim"/>
    <property type="match status" value="1"/>
</dbReference>
<keyword evidence="4" id="KW-1185">Reference proteome</keyword>
<dbReference type="Gene3D" id="1.50.10.10">
    <property type="match status" value="1"/>
</dbReference>
<dbReference type="SUPFAM" id="SSF48208">
    <property type="entry name" value="Six-hairpin glycosidases"/>
    <property type="match status" value="1"/>
</dbReference>
<dbReference type="STRING" id="555512.SAMN04487993_10333"/>
<dbReference type="InterPro" id="IPR012341">
    <property type="entry name" value="6hp_glycosidase-like_sf"/>
</dbReference>